<accession>A0A5P2B4N4</accession>
<dbReference type="Gene3D" id="3.30.70.100">
    <property type="match status" value="2"/>
</dbReference>
<keyword evidence="1" id="KW-0503">Monooxygenase</keyword>
<dbReference type="SUPFAM" id="SSF54909">
    <property type="entry name" value="Dimeric alpha+beta barrel"/>
    <property type="match status" value="1"/>
</dbReference>
<dbReference type="Proteomes" id="UP000323046">
    <property type="component" value="Chromosome"/>
</dbReference>
<protein>
    <submittedName>
        <fullName evidence="1">Antibiotic biosynthesis monooxygenase</fullName>
    </submittedName>
</protein>
<dbReference type="InterPro" id="IPR011008">
    <property type="entry name" value="Dimeric_a/b-barrel"/>
</dbReference>
<keyword evidence="1" id="KW-0560">Oxidoreductase</keyword>
<name>A0A5P2B4N4_STRVZ</name>
<dbReference type="AlphaFoldDB" id="A0A5P2B4N4"/>
<evidence type="ECO:0000313" key="1">
    <source>
        <dbReference type="EMBL" id="QES25394.1"/>
    </source>
</evidence>
<dbReference type="EMBL" id="CP029193">
    <property type="protein sequence ID" value="QES25394.1"/>
    <property type="molecule type" value="Genomic_DNA"/>
</dbReference>
<reference evidence="1 2" key="1">
    <citation type="submission" date="2018-05" db="EMBL/GenBank/DDBJ databases">
        <title>Streptomyces venezuelae.</title>
        <authorList>
            <person name="Kim W."/>
            <person name="Lee N."/>
            <person name="Cho B.-K."/>
        </authorList>
    </citation>
    <scope>NUCLEOTIDE SEQUENCE [LARGE SCALE GENOMIC DNA]</scope>
    <source>
        <strain evidence="1 2">ATCC 14583</strain>
    </source>
</reference>
<evidence type="ECO:0000313" key="2">
    <source>
        <dbReference type="Proteomes" id="UP000323046"/>
    </source>
</evidence>
<dbReference type="GO" id="GO:0004497">
    <property type="term" value="F:monooxygenase activity"/>
    <property type="evidence" value="ECO:0007669"/>
    <property type="project" value="UniProtKB-KW"/>
</dbReference>
<keyword evidence="2" id="KW-1185">Reference proteome</keyword>
<dbReference type="OrthoDB" id="1493813at2"/>
<proteinExistence type="predicted"/>
<gene>
    <name evidence="1" type="ORF">DEJ47_02000</name>
</gene>
<dbReference type="RefSeq" id="WP_150164313.1">
    <property type="nucleotide sequence ID" value="NZ_CP029193.1"/>
</dbReference>
<sequence>MAAPITCAFPDVRRADAGTILVSSWTLPAPGVQKQAADLVIEEWEHQERPDAMLSFTTFLSENGREVLNYAQWTDDDSHREWARAARCSEDISRVDRMVLGIERPGEVRYSLYRSYATEERAESTPGALVTPIFETEGPDSQRAFIDGVIAILERTRPPGLLAAHFHTSKDGRRVLNHAEWRDMSAWRRFAESGGTVELGMMIEGLEGVTPAPTRPSVPRYLPYKSLVNVAAP</sequence>
<organism evidence="1 2">
    <name type="scientific">Streptomyces venezuelae</name>
    <dbReference type="NCBI Taxonomy" id="54571"/>
    <lineage>
        <taxon>Bacteria</taxon>
        <taxon>Bacillati</taxon>
        <taxon>Actinomycetota</taxon>
        <taxon>Actinomycetes</taxon>
        <taxon>Kitasatosporales</taxon>
        <taxon>Streptomycetaceae</taxon>
        <taxon>Streptomyces</taxon>
    </lineage>
</organism>